<organism evidence="2 3">
    <name type="scientific">Corchorus olitorius</name>
    <dbReference type="NCBI Taxonomy" id="93759"/>
    <lineage>
        <taxon>Eukaryota</taxon>
        <taxon>Viridiplantae</taxon>
        <taxon>Streptophyta</taxon>
        <taxon>Embryophyta</taxon>
        <taxon>Tracheophyta</taxon>
        <taxon>Spermatophyta</taxon>
        <taxon>Magnoliopsida</taxon>
        <taxon>eudicotyledons</taxon>
        <taxon>Gunneridae</taxon>
        <taxon>Pentapetalae</taxon>
        <taxon>rosids</taxon>
        <taxon>malvids</taxon>
        <taxon>Malvales</taxon>
        <taxon>Malvaceae</taxon>
        <taxon>Grewioideae</taxon>
        <taxon>Apeibeae</taxon>
        <taxon>Corchorus</taxon>
    </lineage>
</organism>
<evidence type="ECO:0000256" key="1">
    <source>
        <dbReference type="SAM" id="MobiDB-lite"/>
    </source>
</evidence>
<evidence type="ECO:0000313" key="3">
    <source>
        <dbReference type="Proteomes" id="UP000187203"/>
    </source>
</evidence>
<sequence length="103" mass="12000">MGYKTDRCTLSVRSSIPRSNDIRLRSILGLHSFSSRKFRMKVKRSSRLLRLITDRVAHPTTILQTPFKARHRQEVEKKTESTRRHKSARCHALGPTPNVDRHP</sequence>
<dbReference type="EMBL" id="AWUE01015916">
    <property type="protein sequence ID" value="OMO95010.1"/>
    <property type="molecule type" value="Genomic_DNA"/>
</dbReference>
<dbReference type="Proteomes" id="UP000187203">
    <property type="component" value="Unassembled WGS sequence"/>
</dbReference>
<feature type="compositionally biased region" description="Basic and acidic residues" evidence="1">
    <location>
        <begin position="72"/>
        <end position="82"/>
    </location>
</feature>
<accession>A0A1R3JJM9</accession>
<reference evidence="3" key="1">
    <citation type="submission" date="2013-09" db="EMBL/GenBank/DDBJ databases">
        <title>Corchorus olitorius genome sequencing.</title>
        <authorList>
            <person name="Alam M."/>
            <person name="Haque M.S."/>
            <person name="Islam M.S."/>
            <person name="Emdad E.M."/>
            <person name="Islam M.M."/>
            <person name="Ahmed B."/>
            <person name="Halim A."/>
            <person name="Hossen Q.M.M."/>
            <person name="Hossain M.Z."/>
            <person name="Ahmed R."/>
            <person name="Khan M.M."/>
            <person name="Islam R."/>
            <person name="Rashid M.M."/>
            <person name="Khan S.A."/>
            <person name="Rahman M.S."/>
            <person name="Alam M."/>
            <person name="Yahiya A.S."/>
            <person name="Khan M.S."/>
            <person name="Azam M.S."/>
            <person name="Haque T."/>
            <person name="Lashkar M.Z.H."/>
            <person name="Akhand A.I."/>
            <person name="Morshed G."/>
            <person name="Roy S."/>
            <person name="Uddin K.S."/>
            <person name="Rabeya T."/>
            <person name="Hossain A.S."/>
            <person name="Chowdhury A."/>
            <person name="Snigdha A.R."/>
            <person name="Mortoza M.S."/>
            <person name="Matin S.A."/>
            <person name="Hoque S.M.E."/>
            <person name="Islam M.K."/>
            <person name="Roy D.K."/>
            <person name="Haider R."/>
            <person name="Moosa M.M."/>
            <person name="Elias S.M."/>
            <person name="Hasan A.M."/>
            <person name="Jahan S."/>
            <person name="Shafiuddin M."/>
            <person name="Mahmood N."/>
            <person name="Shommy N.S."/>
        </authorList>
    </citation>
    <scope>NUCLEOTIDE SEQUENCE [LARGE SCALE GENOMIC DNA]</scope>
    <source>
        <strain evidence="3">cv. O-4</strain>
    </source>
</reference>
<protein>
    <submittedName>
        <fullName evidence="2">Uncharacterized protein</fullName>
    </submittedName>
</protein>
<proteinExistence type="predicted"/>
<dbReference type="AlphaFoldDB" id="A0A1R3JJM9"/>
<keyword evidence="3" id="KW-1185">Reference proteome</keyword>
<comment type="caution">
    <text evidence="2">The sequence shown here is derived from an EMBL/GenBank/DDBJ whole genome shotgun (WGS) entry which is preliminary data.</text>
</comment>
<evidence type="ECO:0000313" key="2">
    <source>
        <dbReference type="EMBL" id="OMO95010.1"/>
    </source>
</evidence>
<name>A0A1R3JJM9_9ROSI</name>
<feature type="region of interest" description="Disordered" evidence="1">
    <location>
        <begin position="68"/>
        <end position="103"/>
    </location>
</feature>
<gene>
    <name evidence="2" type="ORF">COLO4_16104</name>
</gene>